<comment type="caution">
    <text evidence="7">The sequence shown here is derived from an EMBL/GenBank/DDBJ whole genome shotgun (WGS) entry which is preliminary data.</text>
</comment>
<accession>I7K0T2</accession>
<dbReference type="Proteomes" id="UP000051521">
    <property type="component" value="Unassembled WGS sequence"/>
</dbReference>
<feature type="domain" description="Cyclic nucleotide phosphodiesterase C-terminal" evidence="6">
    <location>
        <begin position="311"/>
        <end position="392"/>
    </location>
</feature>
<dbReference type="Proteomes" id="UP000009326">
    <property type="component" value="Unassembled WGS sequence"/>
</dbReference>
<protein>
    <submittedName>
        <fullName evidence="8">Phosphohydrolase</fullName>
    </submittedName>
    <submittedName>
        <fullName evidence="7">Probable 3, 5-cyclic-nucleotide phosphodiesterase</fullName>
        <ecNumber evidence="7">3.1.4.17</ecNumber>
    </submittedName>
</protein>
<evidence type="ECO:0000256" key="1">
    <source>
        <dbReference type="ARBA" id="ARBA00022723"/>
    </source>
</evidence>
<dbReference type="OrthoDB" id="2036332at2"/>
<dbReference type="GO" id="GO:0046872">
    <property type="term" value="F:metal ion binding"/>
    <property type="evidence" value="ECO:0007669"/>
    <property type="project" value="UniProtKB-KW"/>
</dbReference>
<feature type="domain" description="Calcineurin-like phosphoesterase" evidence="5">
    <location>
        <begin position="12"/>
        <end position="254"/>
    </location>
</feature>
<dbReference type="EC" id="3.1.4.17" evidence="7"/>
<dbReference type="PANTHER" id="PTHR42988">
    <property type="entry name" value="PHOSPHOHYDROLASE"/>
    <property type="match status" value="1"/>
</dbReference>
<organism evidence="7 9">
    <name type="scientific">Lactobacillus gigeriorum DSM 23908 = CRBIP 24.85</name>
    <dbReference type="NCBI Taxonomy" id="1423751"/>
    <lineage>
        <taxon>Bacteria</taxon>
        <taxon>Bacillati</taxon>
        <taxon>Bacillota</taxon>
        <taxon>Bacilli</taxon>
        <taxon>Lactobacillales</taxon>
        <taxon>Lactobacillaceae</taxon>
        <taxon>Lactobacillus</taxon>
    </lineage>
</organism>
<sequence length="411" mass="47636">MEKTITQNQEAKIWVISDTHLIPASMHDEGAAFKRMETTSAGKDLNHQELALTAFVRKALKDKPNAVIITGDLTFNGELESAKRLAEIFKPLKKAGIAFLVVPGNHDINDGWSRTFLADKQYRAQEISPQEWVKIFKDSYRYADHLDKNSLSYSVNLNNDYRFLMLDTNVYTDGYSTTAPATNGRLTKSTLEWLDGELEDAKKHKQKVVIFMHHNLYPHHKMIYQDFVLDNAEDLQKLLRKYDVKLVFSGHIHAQNIIGPTEECPAVDIATGSFCVAEENYGETTFTPNKVSYQYHRFEMTDNLNSEEKAQLHISNYNEYLKKLFAKGDHTHDFKNLFAKADWKQVNEFMFRMNWNYFVGKSNYTKEEIQAQKNSKKFKLISEKIPMMKQYFAGFWDVKKDSRSLTISDNE</sequence>
<evidence type="ECO:0000313" key="8">
    <source>
        <dbReference type="EMBL" id="KRN10756.1"/>
    </source>
</evidence>
<dbReference type="InterPro" id="IPR040869">
    <property type="entry name" value="CNP_C"/>
</dbReference>
<name>I7K0T2_9LACO</name>
<evidence type="ECO:0000313" key="7">
    <source>
        <dbReference type="EMBL" id="CCI87050.1"/>
    </source>
</evidence>
<dbReference type="PIRSF" id="PIRSF034890">
    <property type="entry name" value="Pesteras_lmo2642"/>
    <property type="match status" value="1"/>
</dbReference>
<keyword evidence="2 7" id="KW-0378">Hydrolase</keyword>
<dbReference type="AlphaFoldDB" id="I7K0T2"/>
<keyword evidence="10" id="KW-1185">Reference proteome</keyword>
<evidence type="ECO:0000256" key="4">
    <source>
        <dbReference type="ARBA" id="ARBA00025742"/>
    </source>
</evidence>
<dbReference type="STRING" id="1423751.FC38_GL000929"/>
<keyword evidence="1" id="KW-0479">Metal-binding</keyword>
<proteinExistence type="inferred from homology"/>
<dbReference type="RefSeq" id="WP_008473164.1">
    <property type="nucleotide sequence ID" value="NZ_AYZO01000027.1"/>
</dbReference>
<comment type="similarity">
    <text evidence="4">Belongs to the cyclic nucleotide phosphodiesterase class-III family.</text>
</comment>
<evidence type="ECO:0000313" key="9">
    <source>
        <dbReference type="Proteomes" id="UP000009326"/>
    </source>
</evidence>
<evidence type="ECO:0000313" key="10">
    <source>
        <dbReference type="Proteomes" id="UP000051521"/>
    </source>
</evidence>
<dbReference type="EMBL" id="AYZO01000027">
    <property type="protein sequence ID" value="KRN10756.1"/>
    <property type="molecule type" value="Genomic_DNA"/>
</dbReference>
<reference evidence="7 9" key="1">
    <citation type="submission" date="2012-06" db="EMBL/GenBank/DDBJ databases">
        <title>Draft genome sequence of Lactobacillus gigeriorum CRBIP 24.85T, isolated from chicken crop.</title>
        <authorList>
            <person name="Cousin S."/>
            <person name="Ma L."/>
            <person name="Creno S."/>
            <person name="Clermont D."/>
            <person name="Loux V."/>
            <person name="Bizet C."/>
            <person name="Bouchier C."/>
        </authorList>
    </citation>
    <scope>NUCLEOTIDE SEQUENCE [LARGE SCALE GENOMIC DNA]</scope>
    <source>
        <strain evidence="9">CRBIP 24.85T</strain>
        <strain evidence="7">Type strain: CRBIP 24.85</strain>
    </source>
</reference>
<dbReference type="Gene3D" id="3.60.21.10">
    <property type="match status" value="1"/>
</dbReference>
<dbReference type="SUPFAM" id="SSF56300">
    <property type="entry name" value="Metallo-dependent phosphatases"/>
    <property type="match status" value="1"/>
</dbReference>
<dbReference type="PANTHER" id="PTHR42988:SF2">
    <property type="entry name" value="CYCLIC NUCLEOTIDE PHOSPHODIESTERASE CBUA0032-RELATED"/>
    <property type="match status" value="1"/>
</dbReference>
<gene>
    <name evidence="7" type="ORF">BN52_02125</name>
    <name evidence="8" type="ORF">FC38_GL000929</name>
</gene>
<dbReference type="InterPro" id="IPR050884">
    <property type="entry name" value="CNP_phosphodiesterase-III"/>
</dbReference>
<dbReference type="Pfam" id="PF00149">
    <property type="entry name" value="Metallophos"/>
    <property type="match status" value="1"/>
</dbReference>
<dbReference type="PATRIC" id="fig|1423751.3.peg.963"/>
<evidence type="ECO:0000256" key="3">
    <source>
        <dbReference type="ARBA" id="ARBA00023004"/>
    </source>
</evidence>
<reference evidence="8 10" key="2">
    <citation type="journal article" date="2015" name="Genome Announc.">
        <title>Expanding the biotechnology potential of lactobacilli through comparative genomics of 213 strains and associated genera.</title>
        <authorList>
            <person name="Sun Z."/>
            <person name="Harris H.M."/>
            <person name="McCann A."/>
            <person name="Guo C."/>
            <person name="Argimon S."/>
            <person name="Zhang W."/>
            <person name="Yang X."/>
            <person name="Jeffery I.B."/>
            <person name="Cooney J.C."/>
            <person name="Kagawa T.F."/>
            <person name="Liu W."/>
            <person name="Song Y."/>
            <person name="Salvetti E."/>
            <person name="Wrobel A."/>
            <person name="Rasinkangas P."/>
            <person name="Parkhill J."/>
            <person name="Rea M.C."/>
            <person name="O'Sullivan O."/>
            <person name="Ritari J."/>
            <person name="Douillard F.P."/>
            <person name="Paul Ross R."/>
            <person name="Yang R."/>
            <person name="Briner A.E."/>
            <person name="Felis G.E."/>
            <person name="de Vos W.M."/>
            <person name="Barrangou R."/>
            <person name="Klaenhammer T.R."/>
            <person name="Caufield P.W."/>
            <person name="Cui Y."/>
            <person name="Zhang H."/>
            <person name="O'Toole P.W."/>
        </authorList>
    </citation>
    <scope>NUCLEOTIDE SEQUENCE [LARGE SCALE GENOMIC DNA]</scope>
    <source>
        <strain evidence="8 10">DSM 23908</strain>
    </source>
</reference>
<evidence type="ECO:0000259" key="5">
    <source>
        <dbReference type="Pfam" id="PF00149"/>
    </source>
</evidence>
<dbReference type="InterPro" id="IPR004843">
    <property type="entry name" value="Calcineurin-like_PHP"/>
</dbReference>
<keyword evidence="3" id="KW-0408">Iron</keyword>
<evidence type="ECO:0000256" key="2">
    <source>
        <dbReference type="ARBA" id="ARBA00022801"/>
    </source>
</evidence>
<dbReference type="Pfam" id="PF17839">
    <property type="entry name" value="CNP_C_terminal"/>
    <property type="match status" value="1"/>
</dbReference>
<dbReference type="InterPro" id="IPR029052">
    <property type="entry name" value="Metallo-depent_PP-like"/>
</dbReference>
<evidence type="ECO:0000259" key="6">
    <source>
        <dbReference type="Pfam" id="PF17839"/>
    </source>
</evidence>
<dbReference type="EMBL" id="CAKC01000046">
    <property type="protein sequence ID" value="CCI87050.1"/>
    <property type="molecule type" value="Genomic_DNA"/>
</dbReference>
<dbReference type="InterPro" id="IPR012365">
    <property type="entry name" value="Pesteras_lmo2642"/>
</dbReference>
<dbReference type="GO" id="GO:0004114">
    <property type="term" value="F:3',5'-cyclic-nucleotide phosphodiesterase activity"/>
    <property type="evidence" value="ECO:0007669"/>
    <property type="project" value="UniProtKB-EC"/>
</dbReference>